<dbReference type="InterPro" id="IPR050553">
    <property type="entry name" value="Thioredoxin_ResA/DsbE_sf"/>
</dbReference>
<keyword evidence="3" id="KW-0735">Signal-anchor</keyword>
<dbReference type="CDD" id="cd02966">
    <property type="entry name" value="TlpA_like_family"/>
    <property type="match status" value="1"/>
</dbReference>
<dbReference type="PROSITE" id="PS00194">
    <property type="entry name" value="THIOREDOXIN_1"/>
    <property type="match status" value="1"/>
</dbReference>
<gene>
    <name evidence="9" type="ORF">ACFPC0_11765</name>
</gene>
<evidence type="ECO:0000256" key="4">
    <source>
        <dbReference type="ARBA" id="ARBA00023157"/>
    </source>
</evidence>
<feature type="domain" description="Thioredoxin" evidence="8">
    <location>
        <begin position="24"/>
        <end position="184"/>
    </location>
</feature>
<name>A0ABV8TDD1_9ACTN</name>
<evidence type="ECO:0000313" key="10">
    <source>
        <dbReference type="Proteomes" id="UP001595824"/>
    </source>
</evidence>
<dbReference type="PANTHER" id="PTHR42852:SF6">
    <property type="entry name" value="THIOL:DISULFIDE INTERCHANGE PROTEIN DSBE"/>
    <property type="match status" value="1"/>
</dbReference>
<dbReference type="SUPFAM" id="SSF52833">
    <property type="entry name" value="Thioredoxin-like"/>
    <property type="match status" value="1"/>
</dbReference>
<dbReference type="InterPro" id="IPR000866">
    <property type="entry name" value="AhpC/TSA"/>
</dbReference>
<dbReference type="PROSITE" id="PS51352">
    <property type="entry name" value="THIOREDOXIN_2"/>
    <property type="match status" value="1"/>
</dbReference>
<dbReference type="InterPro" id="IPR036249">
    <property type="entry name" value="Thioredoxin-like_sf"/>
</dbReference>
<dbReference type="Proteomes" id="UP001595824">
    <property type="component" value="Unassembled WGS sequence"/>
</dbReference>
<protein>
    <submittedName>
        <fullName evidence="9">TlpA family protein disulfide reductase</fullName>
    </submittedName>
</protein>
<dbReference type="RefSeq" id="WP_381738749.1">
    <property type="nucleotide sequence ID" value="NZ_JBHSDP010000013.1"/>
</dbReference>
<feature type="compositionally biased region" description="Polar residues" evidence="6">
    <location>
        <begin position="24"/>
        <end position="35"/>
    </location>
</feature>
<accession>A0ABV8TDD1</accession>
<keyword evidence="3" id="KW-0812">Transmembrane</keyword>
<evidence type="ECO:0000256" key="5">
    <source>
        <dbReference type="ARBA" id="ARBA00023284"/>
    </source>
</evidence>
<keyword evidence="5" id="KW-0676">Redox-active center</keyword>
<dbReference type="InterPro" id="IPR013766">
    <property type="entry name" value="Thioredoxin_domain"/>
</dbReference>
<dbReference type="PANTHER" id="PTHR42852">
    <property type="entry name" value="THIOL:DISULFIDE INTERCHANGE PROTEIN DSBE"/>
    <property type="match status" value="1"/>
</dbReference>
<reference evidence="10" key="1">
    <citation type="journal article" date="2019" name="Int. J. Syst. Evol. Microbiol.">
        <title>The Global Catalogue of Microorganisms (GCM) 10K type strain sequencing project: providing services to taxonomists for standard genome sequencing and annotation.</title>
        <authorList>
            <consortium name="The Broad Institute Genomics Platform"/>
            <consortium name="The Broad Institute Genome Sequencing Center for Infectious Disease"/>
            <person name="Wu L."/>
            <person name="Ma J."/>
        </authorList>
    </citation>
    <scope>NUCLEOTIDE SEQUENCE [LARGE SCALE GENOMIC DNA]</scope>
    <source>
        <strain evidence="10">PCU 347</strain>
    </source>
</reference>
<feature type="region of interest" description="Disordered" evidence="6">
    <location>
        <begin position="24"/>
        <end position="52"/>
    </location>
</feature>
<proteinExistence type="predicted"/>
<evidence type="ECO:0000259" key="8">
    <source>
        <dbReference type="PROSITE" id="PS51352"/>
    </source>
</evidence>
<sequence length="194" mass="20826">MPDRRTYAAVTAACVLLAGCSSTAQVGDTSPQDALTRTLEPGERPAVPDLGGTSLDGREIRLSDYRGKVVVLNVWAHWCGPCRLEAPELEKIQREWSPRGVQVLGIADDSSRAEALTFQRDHRLGYPSLHDPAGKQVLRLPRGLVNTQTLPLTVVIDREGRAAAVRIGMTSESRMAKVLEPLLPAAAASGGPGR</sequence>
<dbReference type="Pfam" id="PF00578">
    <property type="entry name" value="AhpC-TSA"/>
    <property type="match status" value="1"/>
</dbReference>
<feature type="signal peptide" evidence="7">
    <location>
        <begin position="1"/>
        <end position="26"/>
    </location>
</feature>
<dbReference type="Gene3D" id="3.40.30.10">
    <property type="entry name" value="Glutaredoxin"/>
    <property type="match status" value="1"/>
</dbReference>
<evidence type="ECO:0000256" key="2">
    <source>
        <dbReference type="ARBA" id="ARBA00022748"/>
    </source>
</evidence>
<evidence type="ECO:0000256" key="3">
    <source>
        <dbReference type="ARBA" id="ARBA00022968"/>
    </source>
</evidence>
<evidence type="ECO:0000256" key="1">
    <source>
        <dbReference type="ARBA" id="ARBA00004196"/>
    </source>
</evidence>
<evidence type="ECO:0000313" key="9">
    <source>
        <dbReference type="EMBL" id="MFC4328502.1"/>
    </source>
</evidence>
<dbReference type="InterPro" id="IPR017937">
    <property type="entry name" value="Thioredoxin_CS"/>
</dbReference>
<comment type="caution">
    <text evidence="9">The sequence shown here is derived from an EMBL/GenBank/DDBJ whole genome shotgun (WGS) entry which is preliminary data.</text>
</comment>
<evidence type="ECO:0000256" key="7">
    <source>
        <dbReference type="SAM" id="SignalP"/>
    </source>
</evidence>
<keyword evidence="4" id="KW-1015">Disulfide bond</keyword>
<feature type="chain" id="PRO_5046398927" evidence="7">
    <location>
        <begin position="27"/>
        <end position="194"/>
    </location>
</feature>
<evidence type="ECO:0000256" key="6">
    <source>
        <dbReference type="SAM" id="MobiDB-lite"/>
    </source>
</evidence>
<keyword evidence="2" id="KW-0201">Cytochrome c-type biogenesis</keyword>
<organism evidence="9 10">
    <name type="scientific">Streptomyces andamanensis</name>
    <dbReference type="NCBI Taxonomy" id="1565035"/>
    <lineage>
        <taxon>Bacteria</taxon>
        <taxon>Bacillati</taxon>
        <taxon>Actinomycetota</taxon>
        <taxon>Actinomycetes</taxon>
        <taxon>Kitasatosporales</taxon>
        <taxon>Streptomycetaceae</taxon>
        <taxon>Streptomyces</taxon>
    </lineage>
</organism>
<keyword evidence="10" id="KW-1185">Reference proteome</keyword>
<keyword evidence="7" id="KW-0732">Signal</keyword>
<comment type="subcellular location">
    <subcellularLocation>
        <location evidence="1">Cell envelope</location>
    </subcellularLocation>
</comment>
<dbReference type="EMBL" id="JBHSDP010000013">
    <property type="protein sequence ID" value="MFC4328502.1"/>
    <property type="molecule type" value="Genomic_DNA"/>
</dbReference>
<dbReference type="PROSITE" id="PS51257">
    <property type="entry name" value="PROKAR_LIPOPROTEIN"/>
    <property type="match status" value="1"/>
</dbReference>